<accession>A0AAV3ZUC2</accession>
<keyword evidence="3" id="KW-1185">Reference proteome</keyword>
<reference evidence="2 3" key="1">
    <citation type="journal article" date="2021" name="Elife">
        <title>Chloroplast acquisition without the gene transfer in kleptoplastic sea slugs, Plakobranchus ocellatus.</title>
        <authorList>
            <person name="Maeda T."/>
            <person name="Takahashi S."/>
            <person name="Yoshida T."/>
            <person name="Shimamura S."/>
            <person name="Takaki Y."/>
            <person name="Nagai Y."/>
            <person name="Toyoda A."/>
            <person name="Suzuki Y."/>
            <person name="Arimoto A."/>
            <person name="Ishii H."/>
            <person name="Satoh N."/>
            <person name="Nishiyama T."/>
            <person name="Hasebe M."/>
            <person name="Maruyama T."/>
            <person name="Minagawa J."/>
            <person name="Obokata J."/>
            <person name="Shigenobu S."/>
        </authorList>
    </citation>
    <scope>NUCLEOTIDE SEQUENCE [LARGE SCALE GENOMIC DNA]</scope>
</reference>
<keyword evidence="1" id="KW-1133">Transmembrane helix</keyword>
<keyword evidence="1" id="KW-0812">Transmembrane</keyword>
<dbReference type="Proteomes" id="UP000735302">
    <property type="component" value="Unassembled WGS sequence"/>
</dbReference>
<protein>
    <recommendedName>
        <fullName evidence="4">Secreted protein</fullName>
    </recommendedName>
</protein>
<comment type="caution">
    <text evidence="2">The sequence shown here is derived from an EMBL/GenBank/DDBJ whole genome shotgun (WGS) entry which is preliminary data.</text>
</comment>
<evidence type="ECO:0000256" key="1">
    <source>
        <dbReference type="SAM" id="Phobius"/>
    </source>
</evidence>
<name>A0AAV3ZUC2_9GAST</name>
<gene>
    <name evidence="2" type="ORF">PoB_002451900</name>
</gene>
<evidence type="ECO:0008006" key="4">
    <source>
        <dbReference type="Google" id="ProtNLM"/>
    </source>
</evidence>
<evidence type="ECO:0000313" key="2">
    <source>
        <dbReference type="EMBL" id="GFN98013.1"/>
    </source>
</evidence>
<feature type="transmembrane region" description="Helical" evidence="1">
    <location>
        <begin position="6"/>
        <end position="22"/>
    </location>
</feature>
<organism evidence="2 3">
    <name type="scientific">Plakobranchus ocellatus</name>
    <dbReference type="NCBI Taxonomy" id="259542"/>
    <lineage>
        <taxon>Eukaryota</taxon>
        <taxon>Metazoa</taxon>
        <taxon>Spiralia</taxon>
        <taxon>Lophotrochozoa</taxon>
        <taxon>Mollusca</taxon>
        <taxon>Gastropoda</taxon>
        <taxon>Heterobranchia</taxon>
        <taxon>Euthyneura</taxon>
        <taxon>Panpulmonata</taxon>
        <taxon>Sacoglossa</taxon>
        <taxon>Placobranchoidea</taxon>
        <taxon>Plakobranchidae</taxon>
        <taxon>Plakobranchus</taxon>
    </lineage>
</organism>
<dbReference type="EMBL" id="BLXT01002831">
    <property type="protein sequence ID" value="GFN98013.1"/>
    <property type="molecule type" value="Genomic_DNA"/>
</dbReference>
<dbReference type="AlphaFoldDB" id="A0AAV3ZUC2"/>
<sequence>MASKFVVYIAVVYVSCIAFCTVDSVRLKKVKRCGVSRNHHKPFFLLRGRLNGKCVTFQCRHTYLRVILQGCELKRKCYLLEETVNGKKCSKGGRWT</sequence>
<evidence type="ECO:0000313" key="3">
    <source>
        <dbReference type="Proteomes" id="UP000735302"/>
    </source>
</evidence>
<keyword evidence="1" id="KW-0472">Membrane</keyword>
<proteinExistence type="predicted"/>